<organism evidence="2">
    <name type="scientific">Acidicaldus sp</name>
    <dbReference type="NCBI Taxonomy" id="1872105"/>
    <lineage>
        <taxon>Bacteria</taxon>
        <taxon>Pseudomonadati</taxon>
        <taxon>Pseudomonadota</taxon>
        <taxon>Alphaproteobacteria</taxon>
        <taxon>Acetobacterales</taxon>
        <taxon>Acetobacteraceae</taxon>
        <taxon>Acidicaldus</taxon>
    </lineage>
</organism>
<evidence type="ECO:0000313" key="2">
    <source>
        <dbReference type="EMBL" id="HGC42145.1"/>
    </source>
</evidence>
<feature type="domain" description="Amine oxidase" evidence="1">
    <location>
        <begin position="10"/>
        <end position="281"/>
    </location>
</feature>
<gene>
    <name evidence="2" type="ORF">ENY07_02825</name>
</gene>
<proteinExistence type="predicted"/>
<dbReference type="Pfam" id="PF01593">
    <property type="entry name" value="Amino_oxidase"/>
    <property type="match status" value="2"/>
</dbReference>
<feature type="domain" description="Amine oxidase" evidence="1">
    <location>
        <begin position="311"/>
        <end position="408"/>
    </location>
</feature>
<dbReference type="InterPro" id="IPR002937">
    <property type="entry name" value="Amino_oxidase"/>
</dbReference>
<dbReference type="Gene3D" id="3.50.50.60">
    <property type="entry name" value="FAD/NAD(P)-binding domain"/>
    <property type="match status" value="1"/>
</dbReference>
<dbReference type="SUPFAM" id="SSF51905">
    <property type="entry name" value="FAD/NAD(P)-binding domain"/>
    <property type="match status" value="1"/>
</dbReference>
<evidence type="ECO:0000259" key="1">
    <source>
        <dbReference type="Pfam" id="PF01593"/>
    </source>
</evidence>
<dbReference type="InterPro" id="IPR050464">
    <property type="entry name" value="Zeta_carotene_desat/Oxidored"/>
</dbReference>
<reference evidence="2" key="1">
    <citation type="journal article" date="2020" name="mSystems">
        <title>Genome- and Community-Level Interaction Insights into Carbon Utilization and Element Cycling Functions of Hydrothermarchaeota in Hydrothermal Sediment.</title>
        <authorList>
            <person name="Zhou Z."/>
            <person name="Liu Y."/>
            <person name="Xu W."/>
            <person name="Pan J."/>
            <person name="Luo Z.H."/>
            <person name="Li M."/>
        </authorList>
    </citation>
    <scope>NUCLEOTIDE SEQUENCE</scope>
    <source>
        <strain evidence="2">SpSt-997</strain>
    </source>
</reference>
<dbReference type="EMBL" id="DTQM01000054">
    <property type="protein sequence ID" value="HGC42145.1"/>
    <property type="molecule type" value="Genomic_DNA"/>
</dbReference>
<dbReference type="PANTHER" id="PTHR42923:SF47">
    <property type="entry name" value="BLR3003 PROTEIN"/>
    <property type="match status" value="1"/>
</dbReference>
<name>A0A8J4HAV6_9PROT</name>
<dbReference type="NCBIfam" id="TIGR03467">
    <property type="entry name" value="HpnE"/>
    <property type="match status" value="1"/>
</dbReference>
<comment type="caution">
    <text evidence="2">The sequence shown here is derived from an EMBL/GenBank/DDBJ whole genome shotgun (WGS) entry which is preliminary data.</text>
</comment>
<dbReference type="InterPro" id="IPR017830">
    <property type="entry name" value="SQase_HpnE"/>
</dbReference>
<dbReference type="PANTHER" id="PTHR42923">
    <property type="entry name" value="PROTOPORPHYRINOGEN OXIDASE"/>
    <property type="match status" value="1"/>
</dbReference>
<protein>
    <submittedName>
        <fullName evidence="2">FAD-binding protein</fullName>
    </submittedName>
</protein>
<dbReference type="InterPro" id="IPR036188">
    <property type="entry name" value="FAD/NAD-bd_sf"/>
</dbReference>
<dbReference type="AlphaFoldDB" id="A0A8J4HAV6"/>
<sequence>MRAHVIGAGLAGLSAALALADGGWKIALYEAGPVAGGRCRSYFDRELGCRIDNGNHLVLSGNRTAFAYLQRIGAADSLGGPGQALFPFIDRADGARWALRPNRGRLPWWIFSRKRRVPGTRATDYFSLRRVLRASPERSVAALGLPAALYRRLIAPLAIAALNTPPEQASAALLAAVVRETLARGGAACIPAFPRVGLSESFIDPALAALTARAAEVFFARRIASLTIEGGRVTALGSASGPITVAEGEPVVLAVPPPVAADLLPGLMVPDAFEAILNVHFRCTADPGPAGFWGVIGGVAEWVFVKPGIVSVTISAANRLIELPAEEIAALVWPDVRAACDLAGAMPPWRVVKEKRASFAATAAQSRRRPSARTGLANLVLAGDWTATGLPATIEGAIRSGRQAAEIMLHHAPR</sequence>
<accession>A0A8J4HAV6</accession>
<dbReference type="GO" id="GO:0016491">
    <property type="term" value="F:oxidoreductase activity"/>
    <property type="evidence" value="ECO:0007669"/>
    <property type="project" value="InterPro"/>
</dbReference>